<dbReference type="RefSeq" id="WP_286344960.1">
    <property type="nucleotide sequence ID" value="NZ_AP027732.1"/>
</dbReference>
<reference evidence="3" key="1">
    <citation type="journal article" date="2019" name="Int. J. Syst. Evol. Microbiol.">
        <title>The Global Catalogue of Microorganisms (GCM) 10K type strain sequencing project: providing services to taxonomists for standard genome sequencing and annotation.</title>
        <authorList>
            <consortium name="The Broad Institute Genomics Platform"/>
            <consortium name="The Broad Institute Genome Sequencing Center for Infectious Disease"/>
            <person name="Wu L."/>
            <person name="Ma J."/>
        </authorList>
    </citation>
    <scope>NUCLEOTIDE SEQUENCE [LARGE SCALE GENOMIC DNA]</scope>
    <source>
        <strain evidence="3">NBRC 108728</strain>
    </source>
</reference>
<feature type="transmembrane region" description="Helical" evidence="1">
    <location>
        <begin position="202"/>
        <end position="227"/>
    </location>
</feature>
<keyword evidence="1" id="KW-0812">Transmembrane</keyword>
<protein>
    <recommendedName>
        <fullName evidence="4">FtsX-like permease family protein</fullName>
    </recommendedName>
</protein>
<proteinExistence type="predicted"/>
<sequence length="367" mass="38228">MSAEGKVLLAESAAKTLHAGPGSVVAVELDSTRTILLTVSGTYDSARGAGSIIASPGGVDGERVTAQPDLVVTGPQFEALQLDGTAYSIRSLARPVRLEDVAPIQSDVAAARAASLSVAGAQSDGRVDSGLPGVLGDIAPQHTAAGVLLIVVGLEALGLAWFAEALVIQRVGRVRAAEWGVGRLRGLDRRTWLESIFVEPGIALIAGSLAGFGVGIAAAAGAASWALGPSALIQPVQPLVFAAAALALFGSLVALVAASVRSARLPLASLLRETTEPRSCREEPWWRRPESRSSRSWWSARCSSAPRSAVRRWLCSRPLSSRSSRVSSVCASLWWWFAARLAGHLAPCRASSSGVSSPAPHRRCRSP</sequence>
<dbReference type="Proteomes" id="UP001321486">
    <property type="component" value="Chromosome"/>
</dbReference>
<evidence type="ECO:0000313" key="2">
    <source>
        <dbReference type="EMBL" id="BDZ47885.1"/>
    </source>
</evidence>
<keyword evidence="1" id="KW-0472">Membrane</keyword>
<keyword evidence="3" id="KW-1185">Reference proteome</keyword>
<keyword evidence="1" id="KW-1133">Transmembrane helix</keyword>
<accession>A0ABN6XW71</accession>
<feature type="transmembrane region" description="Helical" evidence="1">
    <location>
        <begin position="144"/>
        <end position="163"/>
    </location>
</feature>
<evidence type="ECO:0008006" key="4">
    <source>
        <dbReference type="Google" id="ProtNLM"/>
    </source>
</evidence>
<gene>
    <name evidence="2" type="ORF">GCM10025867_01260</name>
</gene>
<feature type="transmembrane region" description="Helical" evidence="1">
    <location>
        <begin position="239"/>
        <end position="260"/>
    </location>
</feature>
<name>A0ABN6XW71_9MICO</name>
<dbReference type="EMBL" id="AP027732">
    <property type="protein sequence ID" value="BDZ47885.1"/>
    <property type="molecule type" value="Genomic_DNA"/>
</dbReference>
<evidence type="ECO:0000256" key="1">
    <source>
        <dbReference type="SAM" id="Phobius"/>
    </source>
</evidence>
<organism evidence="2 3">
    <name type="scientific">Frondihabitans sucicola</name>
    <dbReference type="NCBI Taxonomy" id="1268041"/>
    <lineage>
        <taxon>Bacteria</taxon>
        <taxon>Bacillati</taxon>
        <taxon>Actinomycetota</taxon>
        <taxon>Actinomycetes</taxon>
        <taxon>Micrococcales</taxon>
        <taxon>Microbacteriaceae</taxon>
        <taxon>Frondihabitans</taxon>
    </lineage>
</organism>
<evidence type="ECO:0000313" key="3">
    <source>
        <dbReference type="Proteomes" id="UP001321486"/>
    </source>
</evidence>